<dbReference type="EMBL" id="BQXS01010804">
    <property type="protein sequence ID" value="GKT34394.1"/>
    <property type="molecule type" value="Genomic_DNA"/>
</dbReference>
<sequence length="556" mass="59886">MCDPLTASSIASEALQTFTSHSISIQHSLALSFSLLSSNTHLHSISGSLRNTYPSHPLTHTLSAMVMLCGGSPQTAASLAEKAKDISLADATYSASGTGSVSSSYGGSSSSGVFGGSMSASDLPLSMLSCCFTSQHMCSLHHSLLHSFSAAPNLSASIGTTTHSSLISSLKLRPCDTILMLQMSAVCAREGRLVSALNYGESVVRAQPGCIWGHVCLCEILLSIASEIGLDEAVKQKESPFTAPFFPESLSISLSALASASLNNLTNSHKAQSSFTPSYASTHTPSAIASAIASQSIGMVHSTTGRRAPHHGASKYQWDKVSCPYVPCTRSWYAYVAHCLTKQIVALMPCSLPSVCKAKIYLLLGRVCLEFSHTFLQHDDSLNIKRHKDLISESINFFNSANWFCVTSEAYQGLARAKMFGEQWTAALEDLERCLQLSGRSNSQSSPPSSSSNSSVFIISKTIFNYSCGFTDPYSLSALLMECESAIEDLEEEEEEEEESDESEEEREKQPGENSSTVTFEHKEEGGESHTVPDKDSDGYDYSYSDYDSYSDYSGV</sequence>
<feature type="compositionally biased region" description="Basic and acidic residues" evidence="1">
    <location>
        <begin position="520"/>
        <end position="538"/>
    </location>
</feature>
<gene>
    <name evidence="2" type="ORF">ADUPG1_007753</name>
</gene>
<keyword evidence="3" id="KW-1185">Reference proteome</keyword>
<evidence type="ECO:0000313" key="2">
    <source>
        <dbReference type="EMBL" id="GKT34394.1"/>
    </source>
</evidence>
<organism evidence="2 3">
    <name type="scientific">Aduncisulcus paluster</name>
    <dbReference type="NCBI Taxonomy" id="2918883"/>
    <lineage>
        <taxon>Eukaryota</taxon>
        <taxon>Metamonada</taxon>
        <taxon>Carpediemonas-like organisms</taxon>
        <taxon>Aduncisulcus</taxon>
    </lineage>
</organism>
<proteinExistence type="predicted"/>
<dbReference type="Proteomes" id="UP001057375">
    <property type="component" value="Unassembled WGS sequence"/>
</dbReference>
<reference evidence="2" key="1">
    <citation type="submission" date="2022-03" db="EMBL/GenBank/DDBJ databases">
        <title>Draft genome sequence of Aduncisulcus paluster, a free-living microaerophilic Fornicata.</title>
        <authorList>
            <person name="Yuyama I."/>
            <person name="Kume K."/>
            <person name="Tamura T."/>
            <person name="Inagaki Y."/>
            <person name="Hashimoto T."/>
        </authorList>
    </citation>
    <scope>NUCLEOTIDE SEQUENCE</scope>
    <source>
        <strain evidence="2">NY0171</strain>
    </source>
</reference>
<evidence type="ECO:0008006" key="4">
    <source>
        <dbReference type="Google" id="ProtNLM"/>
    </source>
</evidence>
<protein>
    <recommendedName>
        <fullName evidence="4">Anaphase-promoting complex subunit 5</fullName>
    </recommendedName>
</protein>
<comment type="caution">
    <text evidence="2">The sequence shown here is derived from an EMBL/GenBank/DDBJ whole genome shotgun (WGS) entry which is preliminary data.</text>
</comment>
<feature type="compositionally biased region" description="Acidic residues" evidence="1">
    <location>
        <begin position="488"/>
        <end position="505"/>
    </location>
</feature>
<accession>A0ABQ5KSL4</accession>
<feature type="region of interest" description="Disordered" evidence="1">
    <location>
        <begin position="488"/>
        <end position="556"/>
    </location>
</feature>
<evidence type="ECO:0000256" key="1">
    <source>
        <dbReference type="SAM" id="MobiDB-lite"/>
    </source>
</evidence>
<feature type="compositionally biased region" description="Low complexity" evidence="1">
    <location>
        <begin position="540"/>
        <end position="556"/>
    </location>
</feature>
<evidence type="ECO:0000313" key="3">
    <source>
        <dbReference type="Proteomes" id="UP001057375"/>
    </source>
</evidence>
<name>A0ABQ5KSL4_9EUKA</name>